<reference evidence="2 3" key="1">
    <citation type="journal article" date="2023" name="Sci. Data">
        <title>Genome assembly of the Korean intertidal mud-creeper Batillaria attramentaria.</title>
        <authorList>
            <person name="Patra A.K."/>
            <person name="Ho P.T."/>
            <person name="Jun S."/>
            <person name="Lee S.J."/>
            <person name="Kim Y."/>
            <person name="Won Y.J."/>
        </authorList>
    </citation>
    <scope>NUCLEOTIDE SEQUENCE [LARGE SCALE GENOMIC DNA]</scope>
    <source>
        <strain evidence="2">Wonlab-2016</strain>
    </source>
</reference>
<dbReference type="AlphaFoldDB" id="A0ABD0KMZ9"/>
<feature type="compositionally biased region" description="Low complexity" evidence="1">
    <location>
        <begin position="200"/>
        <end position="211"/>
    </location>
</feature>
<proteinExistence type="predicted"/>
<dbReference type="PANTHER" id="PTHR33198">
    <property type="entry name" value="ANK_REP_REGION DOMAIN-CONTAINING PROTEIN-RELATED"/>
    <property type="match status" value="1"/>
</dbReference>
<evidence type="ECO:0000256" key="1">
    <source>
        <dbReference type="SAM" id="MobiDB-lite"/>
    </source>
</evidence>
<evidence type="ECO:0000313" key="2">
    <source>
        <dbReference type="EMBL" id="KAK7488552.1"/>
    </source>
</evidence>
<accession>A0ABD0KMZ9</accession>
<dbReference type="PANTHER" id="PTHR33198:SF20">
    <property type="entry name" value="RETROTRANSPOSON GAG DOMAIN-CONTAINING PROTEIN"/>
    <property type="match status" value="1"/>
</dbReference>
<dbReference type="Proteomes" id="UP001519460">
    <property type="component" value="Unassembled WGS sequence"/>
</dbReference>
<sequence>MPSFKPPAEFNFDRPAEWPSWKQRFDRYRSASQLYGKPGEDQVSALIYSMGEKAERIFEHLTFPAATQAIPDPKKDYETVCRLLTDHFLPRRIRNLIHERAKFNTRVQQEGESIEQYVHALLDLSQFCDFTDKDERIRDRMVAGVRDGELAQRLQLEITAATPLQDAIDSARHFELVKNQVSTKSQTVEVDAVRGRRPRGGSNSRRPARGSGSRGRGRYENRGYDNHADCGRCGRNHQKGNCPATGKKCLECGKIGHFRAVCRSRNNVNNVAHVAEEEPRYFIGSTVTEMSEPPWLKRFEMEGARTQVTFKIDTGADVNVLFSLS</sequence>
<comment type="caution">
    <text evidence="2">The sequence shown here is derived from an EMBL/GenBank/DDBJ whole genome shotgun (WGS) entry which is preliminary data.</text>
</comment>
<dbReference type="EMBL" id="JACVVK020000149">
    <property type="protein sequence ID" value="KAK7488552.1"/>
    <property type="molecule type" value="Genomic_DNA"/>
</dbReference>
<keyword evidence="3" id="KW-1185">Reference proteome</keyword>
<gene>
    <name evidence="2" type="ORF">BaRGS_00020169</name>
</gene>
<name>A0ABD0KMZ9_9CAEN</name>
<feature type="region of interest" description="Disordered" evidence="1">
    <location>
        <begin position="185"/>
        <end position="221"/>
    </location>
</feature>
<evidence type="ECO:0008006" key="4">
    <source>
        <dbReference type="Google" id="ProtNLM"/>
    </source>
</evidence>
<dbReference type="Gene3D" id="4.10.60.10">
    <property type="entry name" value="Zinc finger, CCHC-type"/>
    <property type="match status" value="1"/>
</dbReference>
<organism evidence="2 3">
    <name type="scientific">Batillaria attramentaria</name>
    <dbReference type="NCBI Taxonomy" id="370345"/>
    <lineage>
        <taxon>Eukaryota</taxon>
        <taxon>Metazoa</taxon>
        <taxon>Spiralia</taxon>
        <taxon>Lophotrochozoa</taxon>
        <taxon>Mollusca</taxon>
        <taxon>Gastropoda</taxon>
        <taxon>Caenogastropoda</taxon>
        <taxon>Sorbeoconcha</taxon>
        <taxon>Cerithioidea</taxon>
        <taxon>Batillariidae</taxon>
        <taxon>Batillaria</taxon>
    </lineage>
</organism>
<evidence type="ECO:0000313" key="3">
    <source>
        <dbReference type="Proteomes" id="UP001519460"/>
    </source>
</evidence>
<protein>
    <recommendedName>
        <fullName evidence="4">CCHC-type domain-containing protein</fullName>
    </recommendedName>
</protein>